<dbReference type="RefSeq" id="WP_144021546.1">
    <property type="nucleotide sequence ID" value="NZ_MTHB01000301.1"/>
</dbReference>
<organism evidence="2 3">
    <name type="scientific">Caballeronia sordidicola</name>
    <name type="common">Burkholderia sordidicola</name>
    <dbReference type="NCBI Taxonomy" id="196367"/>
    <lineage>
        <taxon>Bacteria</taxon>
        <taxon>Pseudomonadati</taxon>
        <taxon>Pseudomonadota</taxon>
        <taxon>Betaproteobacteria</taxon>
        <taxon>Burkholderiales</taxon>
        <taxon>Burkholderiaceae</taxon>
        <taxon>Caballeronia</taxon>
    </lineage>
</organism>
<evidence type="ECO:0000313" key="3">
    <source>
        <dbReference type="Proteomes" id="UP000214720"/>
    </source>
</evidence>
<dbReference type="OrthoDB" id="4891072at2"/>
<dbReference type="Proteomes" id="UP000214720">
    <property type="component" value="Unassembled WGS sequence"/>
</dbReference>
<feature type="region of interest" description="Disordered" evidence="1">
    <location>
        <begin position="1"/>
        <end position="21"/>
    </location>
</feature>
<proteinExistence type="predicted"/>
<evidence type="ECO:0000313" key="2">
    <source>
        <dbReference type="EMBL" id="OXC71660.1"/>
    </source>
</evidence>
<comment type="caution">
    <text evidence="2">The sequence shown here is derived from an EMBL/GenBank/DDBJ whole genome shotgun (WGS) entry which is preliminary data.</text>
</comment>
<accession>A0A226WLF2</accession>
<gene>
    <name evidence="2" type="ORF">BSU04_45870</name>
</gene>
<feature type="compositionally biased region" description="Acidic residues" evidence="1">
    <location>
        <begin position="1"/>
        <end position="10"/>
    </location>
</feature>
<dbReference type="AlphaFoldDB" id="A0A226WLF2"/>
<evidence type="ECO:0000256" key="1">
    <source>
        <dbReference type="SAM" id="MobiDB-lite"/>
    </source>
</evidence>
<protein>
    <submittedName>
        <fullName evidence="2">Uncharacterized protein</fullName>
    </submittedName>
</protein>
<sequence length="590" mass="66268">MMTIDEIMDEEQQRAQGTGEPARAVAFPCAPLRSPDITNRPERLGAMHGTRLSFVRSLVRRMAHDNWRVRVTSMDLDDNGFGVCIYTIEAYGERYSQVIFSQYLDDADRTDRVIAQKWDITSALICGVPSAADIEYLRGNVPLQEAGRLRANDLVLCRANKSVRNFGYVADCLAAGRQPDPAAFERVGYLIRTTAVYGNGKFGIADYPRLVDSHAFNRGFSAQMCAVFVLRDFSVRLVEHVASRRNPRAAVKLAHSFRRYLGVGNATGLGMAPFLVRHPVQVDQWIRARETALARVLAVEVVERDVFERAMALIARAGRHVAQVHTDHPPEAARNALIIGELPQLARELETTYEQKGMFRWSKLLAWADEQLSCATQEILVTVLIELYPGLVDSIETATPVDDVLTLDPDMSVGELLRLVERDYEWVMNQPAGQRDDDHFFWYRSAAKEEPRLGVRAHEAGAELEQPLDISRQVSRLHTKLKAQEDNARTVAEFVAKCPEYRAIVRRIQTLASRAYGEIRHNLLAQDMLPIDLMRAKLSMFGASKFDPKSNLWVRVTLYQGAPTLDDLSPDMVDDWAFPCVPGGNERGGA</sequence>
<reference evidence="3" key="1">
    <citation type="submission" date="2017-01" db="EMBL/GenBank/DDBJ databases">
        <title>Genome Analysis of Deinococcus marmoris KOPRI26562.</title>
        <authorList>
            <person name="Kim J.H."/>
            <person name="Oh H.-M."/>
        </authorList>
    </citation>
    <scope>NUCLEOTIDE SEQUENCE [LARGE SCALE GENOMIC DNA]</scope>
    <source>
        <strain evidence="3">PAMC 26633</strain>
    </source>
</reference>
<dbReference type="EMBL" id="MTHB01000301">
    <property type="protein sequence ID" value="OXC71660.1"/>
    <property type="molecule type" value="Genomic_DNA"/>
</dbReference>
<name>A0A226WLF2_CABSO</name>